<proteinExistence type="predicted"/>
<organism evidence="11 12">
    <name type="scientific">Candidatus Nitrotoga arctica</name>
    <dbReference type="NCBI Taxonomy" id="453162"/>
    <lineage>
        <taxon>Bacteria</taxon>
        <taxon>Pseudomonadati</taxon>
        <taxon>Pseudomonadota</taxon>
        <taxon>Betaproteobacteria</taxon>
        <taxon>Nitrosomonadales</taxon>
        <taxon>Gallionellaceae</taxon>
        <taxon>Candidatus Nitrotoga</taxon>
    </lineage>
</organism>
<dbReference type="PANTHER" id="PTHR32552">
    <property type="entry name" value="FERRICHROME IRON RECEPTOR-RELATED"/>
    <property type="match status" value="1"/>
</dbReference>
<evidence type="ECO:0000313" key="11">
    <source>
        <dbReference type="EMBL" id="CAG9932255.1"/>
    </source>
</evidence>
<evidence type="ECO:0000256" key="2">
    <source>
        <dbReference type="ARBA" id="ARBA00022448"/>
    </source>
</evidence>
<keyword evidence="5" id="KW-0812">Transmembrane</keyword>
<dbReference type="InterPro" id="IPR036942">
    <property type="entry name" value="Beta-barrel_TonB_sf"/>
</dbReference>
<keyword evidence="3" id="KW-1134">Transmembrane beta strand</keyword>
<dbReference type="PANTHER" id="PTHR32552:SF68">
    <property type="entry name" value="FERRICHROME OUTER MEMBRANE TRANSPORTER_PHAGE RECEPTOR"/>
    <property type="match status" value="1"/>
</dbReference>
<dbReference type="Proteomes" id="UP000839052">
    <property type="component" value="Chromosome"/>
</dbReference>
<keyword evidence="4" id="KW-0410">Iron transport</keyword>
<keyword evidence="12" id="KW-1185">Reference proteome</keyword>
<evidence type="ECO:0000256" key="1">
    <source>
        <dbReference type="ARBA" id="ARBA00004571"/>
    </source>
</evidence>
<evidence type="ECO:0000256" key="4">
    <source>
        <dbReference type="ARBA" id="ARBA00022496"/>
    </source>
</evidence>
<evidence type="ECO:0000256" key="8">
    <source>
        <dbReference type="ARBA" id="ARBA00023065"/>
    </source>
</evidence>
<keyword evidence="2" id="KW-0813">Transport</keyword>
<reference evidence="11 12" key="1">
    <citation type="submission" date="2021-10" db="EMBL/GenBank/DDBJ databases">
        <authorList>
            <person name="Koch H."/>
        </authorList>
    </citation>
    <scope>NUCLEOTIDE SEQUENCE [LARGE SCALE GENOMIC DNA]</scope>
    <source>
        <strain evidence="11">6680</strain>
    </source>
</reference>
<evidence type="ECO:0000313" key="12">
    <source>
        <dbReference type="Proteomes" id="UP000839052"/>
    </source>
</evidence>
<evidence type="ECO:0000256" key="9">
    <source>
        <dbReference type="ARBA" id="ARBA00023136"/>
    </source>
</evidence>
<sequence length="217" mass="24775">MREIEVRVGNFNRKQINADQGGTLNEDGTLLYRIVGLGLDTDTQVKYANGERPSIERQYLAPSLTWHPSTNTSITVLADMLKNSIGASPFYMVAPNGVLTRTMPADPSFVNYKQDQNSIGYKIEHHFNDIWTIRQNFRHAQTDVKVREVNPVDYLEDGQTLLRSAISTIDPARFINEFLLVFDVYGVWKKKMPASSREKYCMNDASKSYVCTAKVWR</sequence>
<evidence type="ECO:0000256" key="10">
    <source>
        <dbReference type="ARBA" id="ARBA00023237"/>
    </source>
</evidence>
<keyword evidence="10" id="KW-0998">Cell outer membrane</keyword>
<evidence type="ECO:0000256" key="3">
    <source>
        <dbReference type="ARBA" id="ARBA00022452"/>
    </source>
</evidence>
<evidence type="ECO:0000256" key="6">
    <source>
        <dbReference type="ARBA" id="ARBA00022729"/>
    </source>
</evidence>
<comment type="subcellular location">
    <subcellularLocation>
        <location evidence="1">Cell outer membrane</location>
        <topology evidence="1">Multi-pass membrane protein</topology>
    </subcellularLocation>
</comment>
<evidence type="ECO:0000256" key="7">
    <source>
        <dbReference type="ARBA" id="ARBA00023004"/>
    </source>
</evidence>
<keyword evidence="8" id="KW-0406">Ion transport</keyword>
<keyword evidence="7" id="KW-0408">Iron</keyword>
<gene>
    <name evidence="11" type="ORF">NTG6680_1002</name>
</gene>
<keyword evidence="6" id="KW-0732">Signal</keyword>
<dbReference type="RefSeq" id="WP_239796215.1">
    <property type="nucleotide sequence ID" value="NZ_OU912926.1"/>
</dbReference>
<accession>A0ABM8YXZ9</accession>
<dbReference type="InterPro" id="IPR039426">
    <property type="entry name" value="TonB-dep_rcpt-like"/>
</dbReference>
<dbReference type="Gene3D" id="2.40.170.20">
    <property type="entry name" value="TonB-dependent receptor, beta-barrel domain"/>
    <property type="match status" value="1"/>
</dbReference>
<dbReference type="EMBL" id="OU912926">
    <property type="protein sequence ID" value="CAG9932255.1"/>
    <property type="molecule type" value="Genomic_DNA"/>
</dbReference>
<protein>
    <submittedName>
        <fullName evidence="11">Uncharacterized protein</fullName>
    </submittedName>
</protein>
<name>A0ABM8YXZ9_9PROT</name>
<evidence type="ECO:0000256" key="5">
    <source>
        <dbReference type="ARBA" id="ARBA00022692"/>
    </source>
</evidence>
<dbReference type="SUPFAM" id="SSF56935">
    <property type="entry name" value="Porins"/>
    <property type="match status" value="1"/>
</dbReference>
<keyword evidence="9" id="KW-0472">Membrane</keyword>